<dbReference type="AntiFam" id="ANF00062">
    <property type="entry name" value="Shadow ORF (opposite ABC transporter protein)"/>
</dbReference>
<dbReference type="Proteomes" id="UP000092445">
    <property type="component" value="Unassembled WGS sequence"/>
</dbReference>
<reference evidence="2" key="1">
    <citation type="submission" date="2014-03" db="EMBL/GenBank/DDBJ databases">
        <authorList>
            <person name="Aksoy S."/>
            <person name="Warren W."/>
            <person name="Wilson R.K."/>
        </authorList>
    </citation>
    <scope>NUCLEOTIDE SEQUENCE [LARGE SCALE GENOMIC DNA]</scope>
    <source>
        <strain evidence="2">IAEA</strain>
    </source>
</reference>
<name>A0A1A9ZZ72_GLOPL</name>
<evidence type="ECO:0000313" key="2">
    <source>
        <dbReference type="Proteomes" id="UP000092445"/>
    </source>
</evidence>
<dbReference type="EnsemblMetazoa" id="GPAI029476-RA">
    <property type="protein sequence ID" value="GPAI029476-PA"/>
    <property type="gene ID" value="GPAI029476"/>
</dbReference>
<protein>
    <submittedName>
        <fullName evidence="1">Uncharacterized protein</fullName>
    </submittedName>
</protein>
<reference evidence="1" key="2">
    <citation type="submission" date="2020-05" db="UniProtKB">
        <authorList>
            <consortium name="EnsemblMetazoa"/>
        </authorList>
    </citation>
    <scope>IDENTIFICATION</scope>
    <source>
        <strain evidence="1">IAEA</strain>
    </source>
</reference>
<keyword evidence="2" id="KW-1185">Reference proteome</keyword>
<accession>A0A1A9ZZ72</accession>
<proteinExistence type="predicted"/>
<organism evidence="1 2">
    <name type="scientific">Glossina pallidipes</name>
    <name type="common">Tsetse fly</name>
    <dbReference type="NCBI Taxonomy" id="7398"/>
    <lineage>
        <taxon>Eukaryota</taxon>
        <taxon>Metazoa</taxon>
        <taxon>Ecdysozoa</taxon>
        <taxon>Arthropoda</taxon>
        <taxon>Hexapoda</taxon>
        <taxon>Insecta</taxon>
        <taxon>Pterygota</taxon>
        <taxon>Neoptera</taxon>
        <taxon>Endopterygota</taxon>
        <taxon>Diptera</taxon>
        <taxon>Brachycera</taxon>
        <taxon>Muscomorpha</taxon>
        <taxon>Hippoboscoidea</taxon>
        <taxon>Glossinidae</taxon>
        <taxon>Glossina</taxon>
    </lineage>
</organism>
<sequence>MNENEKVIHLRAGYSGNIISNNSNKGSTPTVGSSKINNSGLCTRATANDTRLCWPPLRFFTKRLPDGKSKNFNKASKRSSITFLLMPKIQPKYNKVSLMHKVDARLQTIDFDSESQKLPTQIKQTRIDGFCKFKVTVSFISPLTIAKFKFVGSRPMAKQNNITWMTGKTNMKSITPTLRHMRNKFLVMSALILPDDVNCNQMLILMRSTGMVYWILTLLTF</sequence>
<dbReference type="VEuPathDB" id="VectorBase:GPAI029476"/>
<dbReference type="AlphaFoldDB" id="A0A1A9ZZ72"/>
<evidence type="ECO:0000313" key="1">
    <source>
        <dbReference type="EnsemblMetazoa" id="GPAI029476-PA"/>
    </source>
</evidence>